<evidence type="ECO:0000256" key="1">
    <source>
        <dbReference type="ARBA" id="ARBA00001231"/>
    </source>
</evidence>
<dbReference type="GO" id="GO:0006689">
    <property type="term" value="P:ganglioside catabolic process"/>
    <property type="evidence" value="ECO:0007669"/>
    <property type="project" value="TreeGrafter"/>
</dbReference>
<sequence>MLATLAVAIGLAALRVQAHYFGPVFRNNGFGATHGASRGAPLPLPAVYESSGAVLRVDAARFRFGIEGNTCDILEEAVRRYEALTFEPAKLKACGGTRRDCDPGECLSQLRIRLRSPCEKWPSMHMDEQYTLKVSTESKGGATLSASSIWGILRGLETFSQIVYYDCQFLVNTTSISDWPRYAWRGLLLDTSRHFLPKTTIFETLDLMAMHKLNVFHWHIVDDHSFPYESARFPFLSKNGSYAPDRVYRRKDVKEILEYARLRGIRVVPEFDTPGHMQSWGRALPGLLTACRGASVWKMFLDLPEYGPIDPSREENYAFLRKFFGEVLETFPDRFLHLGGDEVDFLCWKMNGDIWDFMTRQNISSFEGLQAYYMNRLVKLLDGVSSEKKNYLVWQDVFDNEVRLSPDAVVHVWKGNWETELAKVTNAGNAALLSSCWYLDYISYGTDWENYYKCDPENFPGNTAQKMLVLGGEVCLWGEFVDETNLHSRLWPRGSAAAERLWSPREAQDADFFASRMNEHRCRLRRRGFPAQPINGPDSCDQRKKSFLYDSICGTNLCLSPKR</sequence>
<evidence type="ECO:0000259" key="11">
    <source>
        <dbReference type="Pfam" id="PF14845"/>
    </source>
</evidence>
<name>A0A7R9FSA5_9CRUS</name>
<dbReference type="InterPro" id="IPR029018">
    <property type="entry name" value="Hex-like_dom2"/>
</dbReference>
<evidence type="ECO:0000256" key="2">
    <source>
        <dbReference type="ARBA" id="ARBA00006285"/>
    </source>
</evidence>
<dbReference type="InterPro" id="IPR017853">
    <property type="entry name" value="GH"/>
</dbReference>
<dbReference type="PANTHER" id="PTHR22600:SF21">
    <property type="entry name" value="BETA-HEXOSAMINIDASE A"/>
    <property type="match status" value="1"/>
</dbReference>
<dbReference type="GO" id="GO:0005764">
    <property type="term" value="C:lysosome"/>
    <property type="evidence" value="ECO:0007669"/>
    <property type="project" value="TreeGrafter"/>
</dbReference>
<dbReference type="SUPFAM" id="SSF51445">
    <property type="entry name" value="(Trans)glycosidases"/>
    <property type="match status" value="1"/>
</dbReference>
<feature type="domain" description="Glycoside hydrolase family 20 catalytic" evidence="10">
    <location>
        <begin position="182"/>
        <end position="504"/>
    </location>
</feature>
<feature type="domain" description="Beta-hexosaminidase eukaryotic type N-terminal" evidence="11">
    <location>
        <begin position="41"/>
        <end position="162"/>
    </location>
</feature>
<dbReference type="Gene3D" id="3.30.379.10">
    <property type="entry name" value="Chitobiase/beta-hexosaminidase domain 2-like"/>
    <property type="match status" value="1"/>
</dbReference>
<comment type="catalytic activity">
    <reaction evidence="1 7">
        <text>Hydrolysis of terminal non-reducing N-acetyl-D-hexosamine residues in N-acetyl-beta-D-hexosaminides.</text>
        <dbReference type="EC" id="3.2.1.52"/>
    </reaction>
</comment>
<dbReference type="InterPro" id="IPR015883">
    <property type="entry name" value="Glyco_hydro_20_cat"/>
</dbReference>
<feature type="chain" id="PRO_5036210617" description="Beta-hexosaminidase" evidence="9">
    <location>
        <begin position="19"/>
        <end position="563"/>
    </location>
</feature>
<evidence type="ECO:0000313" key="13">
    <source>
        <dbReference type="Proteomes" id="UP000677054"/>
    </source>
</evidence>
<keyword evidence="4 7" id="KW-0378">Hydrolase</keyword>
<keyword evidence="3 9" id="KW-0732">Signal</keyword>
<dbReference type="Pfam" id="PF00728">
    <property type="entry name" value="Glyco_hydro_20"/>
    <property type="match status" value="1"/>
</dbReference>
<dbReference type="Gene3D" id="3.20.20.80">
    <property type="entry name" value="Glycosidases"/>
    <property type="match status" value="1"/>
</dbReference>
<dbReference type="FunFam" id="3.20.20.80:FF:000063">
    <property type="entry name" value="Beta-hexosaminidase"/>
    <property type="match status" value="1"/>
</dbReference>
<evidence type="ECO:0000256" key="6">
    <source>
        <dbReference type="ARBA" id="ARBA00023295"/>
    </source>
</evidence>
<comment type="similarity">
    <text evidence="2 7">Belongs to the glycosyl hydrolase 20 family.</text>
</comment>
<evidence type="ECO:0000313" key="12">
    <source>
        <dbReference type="EMBL" id="CAD7253323.1"/>
    </source>
</evidence>
<accession>A0A7R9FSA5</accession>
<dbReference type="AlphaFoldDB" id="A0A7R9FSA5"/>
<dbReference type="OrthoDB" id="428480at2759"/>
<protein>
    <recommendedName>
        <fullName evidence="7">Beta-hexosaminidase</fullName>
        <ecNumber evidence="7">3.2.1.52</ecNumber>
    </recommendedName>
</protein>
<evidence type="ECO:0000256" key="3">
    <source>
        <dbReference type="ARBA" id="ARBA00022729"/>
    </source>
</evidence>
<dbReference type="EMBL" id="CAJPEV010005652">
    <property type="protein sequence ID" value="CAG0903373.1"/>
    <property type="molecule type" value="Genomic_DNA"/>
</dbReference>
<dbReference type="GO" id="GO:0004563">
    <property type="term" value="F:beta-N-acetylhexosaminidase activity"/>
    <property type="evidence" value="ECO:0007669"/>
    <property type="project" value="UniProtKB-EC"/>
</dbReference>
<dbReference type="PANTHER" id="PTHR22600">
    <property type="entry name" value="BETA-HEXOSAMINIDASE"/>
    <property type="match status" value="1"/>
</dbReference>
<dbReference type="GO" id="GO:0016020">
    <property type="term" value="C:membrane"/>
    <property type="evidence" value="ECO:0007669"/>
    <property type="project" value="TreeGrafter"/>
</dbReference>
<keyword evidence="13" id="KW-1185">Reference proteome</keyword>
<evidence type="ECO:0000256" key="4">
    <source>
        <dbReference type="ARBA" id="ARBA00022801"/>
    </source>
</evidence>
<gene>
    <name evidence="12" type="ORF">DSTB1V02_LOCUS13073</name>
</gene>
<dbReference type="InterPro" id="IPR029019">
    <property type="entry name" value="HEX_eukaryotic_N"/>
</dbReference>
<proteinExistence type="inferred from homology"/>
<dbReference type="PIRSF" id="PIRSF001093">
    <property type="entry name" value="B-hxosamndse_ab_euk"/>
    <property type="match status" value="1"/>
</dbReference>
<reference evidence="12" key="1">
    <citation type="submission" date="2020-11" db="EMBL/GenBank/DDBJ databases">
        <authorList>
            <person name="Tran Van P."/>
        </authorList>
    </citation>
    <scope>NUCLEOTIDE SEQUENCE</scope>
</reference>
<evidence type="ECO:0000256" key="8">
    <source>
        <dbReference type="PIRSR" id="PIRSR001093-1"/>
    </source>
</evidence>
<dbReference type="SUPFAM" id="SSF55545">
    <property type="entry name" value="beta-N-acetylhexosaminidase-like domain"/>
    <property type="match status" value="1"/>
</dbReference>
<dbReference type="EC" id="3.2.1.52" evidence="7"/>
<dbReference type="InterPro" id="IPR025705">
    <property type="entry name" value="Beta_hexosaminidase_sua/sub"/>
</dbReference>
<evidence type="ECO:0000256" key="9">
    <source>
        <dbReference type="SAM" id="SignalP"/>
    </source>
</evidence>
<dbReference type="GO" id="GO:0005975">
    <property type="term" value="P:carbohydrate metabolic process"/>
    <property type="evidence" value="ECO:0007669"/>
    <property type="project" value="InterPro"/>
</dbReference>
<keyword evidence="5" id="KW-0325">Glycoprotein</keyword>
<evidence type="ECO:0000256" key="5">
    <source>
        <dbReference type="ARBA" id="ARBA00023180"/>
    </source>
</evidence>
<dbReference type="GO" id="GO:0030203">
    <property type="term" value="P:glycosaminoglycan metabolic process"/>
    <property type="evidence" value="ECO:0007669"/>
    <property type="project" value="TreeGrafter"/>
</dbReference>
<keyword evidence="6 7" id="KW-0326">Glycosidase</keyword>
<dbReference type="CDD" id="cd06562">
    <property type="entry name" value="GH20_HexA_HexB-like"/>
    <property type="match status" value="1"/>
</dbReference>
<dbReference type="EMBL" id="LR905169">
    <property type="protein sequence ID" value="CAD7253323.1"/>
    <property type="molecule type" value="Genomic_DNA"/>
</dbReference>
<organism evidence="12">
    <name type="scientific">Darwinula stevensoni</name>
    <dbReference type="NCBI Taxonomy" id="69355"/>
    <lineage>
        <taxon>Eukaryota</taxon>
        <taxon>Metazoa</taxon>
        <taxon>Ecdysozoa</taxon>
        <taxon>Arthropoda</taxon>
        <taxon>Crustacea</taxon>
        <taxon>Oligostraca</taxon>
        <taxon>Ostracoda</taxon>
        <taxon>Podocopa</taxon>
        <taxon>Podocopida</taxon>
        <taxon>Darwinulocopina</taxon>
        <taxon>Darwinuloidea</taxon>
        <taxon>Darwinulidae</taxon>
        <taxon>Darwinula</taxon>
    </lineage>
</organism>
<evidence type="ECO:0000259" key="10">
    <source>
        <dbReference type="Pfam" id="PF00728"/>
    </source>
</evidence>
<dbReference type="Pfam" id="PF14845">
    <property type="entry name" value="Glycohydro_20b2"/>
    <property type="match status" value="1"/>
</dbReference>
<feature type="active site" description="Proton donor" evidence="8">
    <location>
        <position position="342"/>
    </location>
</feature>
<feature type="signal peptide" evidence="9">
    <location>
        <begin position="1"/>
        <end position="18"/>
    </location>
</feature>
<dbReference type="Proteomes" id="UP000677054">
    <property type="component" value="Unassembled WGS sequence"/>
</dbReference>
<evidence type="ECO:0000256" key="7">
    <source>
        <dbReference type="PIRNR" id="PIRNR001093"/>
    </source>
</evidence>
<dbReference type="PRINTS" id="PR00738">
    <property type="entry name" value="GLHYDRLASE20"/>
</dbReference>